<dbReference type="PANTHER" id="PTHR37610">
    <property type="entry name" value="CCHC-TYPE DOMAIN-CONTAINING PROTEIN"/>
    <property type="match status" value="1"/>
</dbReference>
<sequence length="224" mass="25087">MTNNNPKYKTISPFDLSASDNPGAVISQPLLNGSNYDEWALNFRMALSSRKKFGFLDGSIPKPAPNSATLEDWTANNHLLVGWIKLSIDPKLRSSISTREVAKDLWEIIKKRFSLKSGARLQQLRNSLATCKQNGSTVDDYFGRLTKLWDGIAECMNSKQCTCDKCECDLNTAHEKEKEILRVHDFLSGLDDSSHGVIRSQICAMTPLPDLDSVYQTITQNETL</sequence>
<comment type="caution">
    <text evidence="3">The sequence shown here is derived from an EMBL/GenBank/DDBJ whole genome shotgun (WGS) entry which is preliminary data.</text>
</comment>
<evidence type="ECO:0000313" key="3">
    <source>
        <dbReference type="EMBL" id="CAA7045190.1"/>
    </source>
</evidence>
<feature type="domain" description="Retrotransposon gag" evidence="1">
    <location>
        <begin position="97"/>
        <end position="160"/>
    </location>
</feature>
<dbReference type="EMBL" id="CACVBM020001318">
    <property type="protein sequence ID" value="CAA7045190.1"/>
    <property type="molecule type" value="Genomic_DNA"/>
</dbReference>
<dbReference type="InterPro" id="IPR005162">
    <property type="entry name" value="Retrotrans_gag_dom"/>
</dbReference>
<reference evidence="3" key="1">
    <citation type="submission" date="2020-01" db="EMBL/GenBank/DDBJ databases">
        <authorList>
            <person name="Mishra B."/>
        </authorList>
    </citation>
    <scope>NUCLEOTIDE SEQUENCE [LARGE SCALE GENOMIC DNA]</scope>
</reference>
<feature type="domain" description="Retrotransposon Copia-like N-terminal" evidence="2">
    <location>
        <begin position="18"/>
        <end position="64"/>
    </location>
</feature>
<dbReference type="InterPro" id="IPR029472">
    <property type="entry name" value="Copia-like_N"/>
</dbReference>
<dbReference type="OrthoDB" id="1109238at2759"/>
<protein>
    <recommendedName>
        <fullName evidence="5">Retrotransposon Copia-like N-terminal domain-containing protein</fullName>
    </recommendedName>
</protein>
<evidence type="ECO:0000259" key="1">
    <source>
        <dbReference type="Pfam" id="PF03732"/>
    </source>
</evidence>
<proteinExistence type="predicted"/>
<dbReference type="PANTHER" id="PTHR37610:SF101">
    <property type="entry name" value="(RAPE) HYPOTHETICAL PROTEIN"/>
    <property type="match status" value="1"/>
</dbReference>
<dbReference type="AlphaFoldDB" id="A0A6D2JY14"/>
<dbReference type="Proteomes" id="UP000467841">
    <property type="component" value="Unassembled WGS sequence"/>
</dbReference>
<organism evidence="3 4">
    <name type="scientific">Microthlaspi erraticum</name>
    <dbReference type="NCBI Taxonomy" id="1685480"/>
    <lineage>
        <taxon>Eukaryota</taxon>
        <taxon>Viridiplantae</taxon>
        <taxon>Streptophyta</taxon>
        <taxon>Embryophyta</taxon>
        <taxon>Tracheophyta</taxon>
        <taxon>Spermatophyta</taxon>
        <taxon>Magnoliopsida</taxon>
        <taxon>eudicotyledons</taxon>
        <taxon>Gunneridae</taxon>
        <taxon>Pentapetalae</taxon>
        <taxon>rosids</taxon>
        <taxon>malvids</taxon>
        <taxon>Brassicales</taxon>
        <taxon>Brassicaceae</taxon>
        <taxon>Coluteocarpeae</taxon>
        <taxon>Microthlaspi</taxon>
    </lineage>
</organism>
<accession>A0A6D2JY14</accession>
<dbReference type="Pfam" id="PF14244">
    <property type="entry name" value="Retrotran_gag_3"/>
    <property type="match status" value="1"/>
</dbReference>
<dbReference type="Pfam" id="PF03732">
    <property type="entry name" value="Retrotrans_gag"/>
    <property type="match status" value="1"/>
</dbReference>
<evidence type="ECO:0000259" key="2">
    <source>
        <dbReference type="Pfam" id="PF14244"/>
    </source>
</evidence>
<evidence type="ECO:0008006" key="5">
    <source>
        <dbReference type="Google" id="ProtNLM"/>
    </source>
</evidence>
<name>A0A6D2JY14_9BRAS</name>
<evidence type="ECO:0000313" key="4">
    <source>
        <dbReference type="Proteomes" id="UP000467841"/>
    </source>
</evidence>
<gene>
    <name evidence="3" type="ORF">MERR_LOCUS32425</name>
</gene>
<keyword evidence="4" id="KW-1185">Reference proteome</keyword>